<name>A0A5C7IWF9_9ROSI</name>
<dbReference type="Proteomes" id="UP000323000">
    <property type="component" value="Chromosome 1"/>
</dbReference>
<accession>A0A5C7IWF9</accession>
<reference evidence="4" key="1">
    <citation type="journal article" date="2019" name="Gigascience">
        <title>De novo genome assembly of the endangered Acer yangbiense, a plant species with extremely small populations endemic to Yunnan Province, China.</title>
        <authorList>
            <person name="Yang J."/>
            <person name="Wariss H.M."/>
            <person name="Tao L."/>
            <person name="Zhang R."/>
            <person name="Yun Q."/>
            <person name="Hollingsworth P."/>
            <person name="Dao Z."/>
            <person name="Luo G."/>
            <person name="Guo H."/>
            <person name="Ma Y."/>
            <person name="Sun W."/>
        </authorList>
    </citation>
    <scope>NUCLEOTIDE SEQUENCE [LARGE SCALE GENOMIC DNA]</scope>
    <source>
        <strain evidence="4">cv. Malutang</strain>
    </source>
</reference>
<keyword evidence="4" id="KW-1185">Reference proteome</keyword>
<evidence type="ECO:0000256" key="1">
    <source>
        <dbReference type="SAM" id="MobiDB-lite"/>
    </source>
</evidence>
<evidence type="ECO:0000259" key="2">
    <source>
        <dbReference type="Pfam" id="PF07727"/>
    </source>
</evidence>
<protein>
    <recommendedName>
        <fullName evidence="2">Reverse transcriptase Ty1/copia-type domain-containing protein</fullName>
    </recommendedName>
</protein>
<feature type="domain" description="Reverse transcriptase Ty1/copia-type" evidence="2">
    <location>
        <begin position="187"/>
        <end position="291"/>
    </location>
</feature>
<dbReference type="EMBL" id="VAHF01000001">
    <property type="protein sequence ID" value="TXG73650.1"/>
    <property type="molecule type" value="Genomic_DNA"/>
</dbReference>
<comment type="caution">
    <text evidence="3">The sequence shown here is derived from an EMBL/GenBank/DDBJ whole genome shotgun (WGS) entry which is preliminary data.</text>
</comment>
<dbReference type="AlphaFoldDB" id="A0A5C7IWF9"/>
<dbReference type="SUPFAM" id="SSF56672">
    <property type="entry name" value="DNA/RNA polymerases"/>
    <property type="match status" value="1"/>
</dbReference>
<evidence type="ECO:0000313" key="3">
    <source>
        <dbReference type="EMBL" id="TXG73650.1"/>
    </source>
</evidence>
<sequence>MFASKSKTANYAIYATVNATVWHAKLGHPTPLILQQMLNKIHFNKKFNAPHFCDSCKRGPTSAITDSMVSSSPFSMPNSSLNVANLHSSSRSGHTSHQSPSLATTNSFSSLAGSLLPDLPVQVQSRASLPSHPMQTRSRSGIFKPKLLASFSSCYLAESDPTSAKVALQDHRWLKAMQEKYGALQRNNTWTLVSSSSNMNIVGCKWVFRTKFRQDGTLLKHKARLVAKGFHQTPGLDFSDTFSPVIKASTIRVIFSIAISYGWIIEQLDINNAFLNKGLSEVVHMAQSEGFVDPS</sequence>
<proteinExistence type="predicted"/>
<feature type="compositionally biased region" description="Low complexity" evidence="1">
    <location>
        <begin position="87"/>
        <end position="101"/>
    </location>
</feature>
<evidence type="ECO:0000313" key="4">
    <source>
        <dbReference type="Proteomes" id="UP000323000"/>
    </source>
</evidence>
<dbReference type="InterPro" id="IPR013103">
    <property type="entry name" value="RVT_2"/>
</dbReference>
<gene>
    <name evidence="3" type="ORF">EZV62_002229</name>
</gene>
<dbReference type="OrthoDB" id="1244699at2759"/>
<organism evidence="3 4">
    <name type="scientific">Acer yangbiense</name>
    <dbReference type="NCBI Taxonomy" id="1000413"/>
    <lineage>
        <taxon>Eukaryota</taxon>
        <taxon>Viridiplantae</taxon>
        <taxon>Streptophyta</taxon>
        <taxon>Embryophyta</taxon>
        <taxon>Tracheophyta</taxon>
        <taxon>Spermatophyta</taxon>
        <taxon>Magnoliopsida</taxon>
        <taxon>eudicotyledons</taxon>
        <taxon>Gunneridae</taxon>
        <taxon>Pentapetalae</taxon>
        <taxon>rosids</taxon>
        <taxon>malvids</taxon>
        <taxon>Sapindales</taxon>
        <taxon>Sapindaceae</taxon>
        <taxon>Hippocastanoideae</taxon>
        <taxon>Acereae</taxon>
        <taxon>Acer</taxon>
    </lineage>
</organism>
<dbReference type="InterPro" id="IPR043502">
    <property type="entry name" value="DNA/RNA_pol_sf"/>
</dbReference>
<dbReference type="Pfam" id="PF07727">
    <property type="entry name" value="RVT_2"/>
    <property type="match status" value="1"/>
</dbReference>
<feature type="region of interest" description="Disordered" evidence="1">
    <location>
        <begin position="83"/>
        <end position="103"/>
    </location>
</feature>